<feature type="compositionally biased region" description="Gly residues" evidence="1">
    <location>
        <begin position="689"/>
        <end position="698"/>
    </location>
</feature>
<dbReference type="OrthoDB" id="10672081at2759"/>
<protein>
    <submittedName>
        <fullName evidence="2">Uncharacterized protein</fullName>
    </submittedName>
</protein>
<dbReference type="EMBL" id="ML986760">
    <property type="protein sequence ID" value="KAF2258493.1"/>
    <property type="molecule type" value="Genomic_DNA"/>
</dbReference>
<feature type="compositionally biased region" description="Polar residues" evidence="1">
    <location>
        <begin position="664"/>
        <end position="674"/>
    </location>
</feature>
<feature type="compositionally biased region" description="Low complexity" evidence="1">
    <location>
        <begin position="705"/>
        <end position="716"/>
    </location>
</feature>
<dbReference type="AlphaFoldDB" id="A0A9P4MYG1"/>
<keyword evidence="3" id="KW-1185">Reference proteome</keyword>
<name>A0A9P4MYG1_9PLEO</name>
<evidence type="ECO:0000313" key="3">
    <source>
        <dbReference type="Proteomes" id="UP000800093"/>
    </source>
</evidence>
<feature type="compositionally biased region" description="Polar residues" evidence="1">
    <location>
        <begin position="17"/>
        <end position="35"/>
    </location>
</feature>
<accession>A0A9P4MYG1</accession>
<evidence type="ECO:0000313" key="2">
    <source>
        <dbReference type="EMBL" id="KAF2258493.1"/>
    </source>
</evidence>
<feature type="region of interest" description="Disordered" evidence="1">
    <location>
        <begin position="312"/>
        <end position="336"/>
    </location>
</feature>
<feature type="region of interest" description="Disordered" evidence="1">
    <location>
        <begin position="659"/>
        <end position="734"/>
    </location>
</feature>
<reference evidence="3" key="1">
    <citation type="journal article" date="2020" name="Stud. Mycol.">
        <title>101 Dothideomycetes genomes: A test case for predicting lifestyles and emergence of pathogens.</title>
        <authorList>
            <person name="Haridas S."/>
            <person name="Albert R."/>
            <person name="Binder M."/>
            <person name="Bloem J."/>
            <person name="LaButti K."/>
            <person name="Salamov A."/>
            <person name="Andreopoulos B."/>
            <person name="Baker S."/>
            <person name="Barry K."/>
            <person name="Bills G."/>
            <person name="Bluhm B."/>
            <person name="Cannon C."/>
            <person name="Castanera R."/>
            <person name="Culley D."/>
            <person name="Daum C."/>
            <person name="Ezra D."/>
            <person name="Gonzalez J."/>
            <person name="Henrissat B."/>
            <person name="Kuo A."/>
            <person name="Liang C."/>
            <person name="Lipzen A."/>
            <person name="Lutzoni F."/>
            <person name="Magnuson J."/>
            <person name="Mondo S."/>
            <person name="Nolan M."/>
            <person name="Ohm R."/>
            <person name="Pangilinan J."/>
            <person name="Park H.-J."/>
            <person name="Ramirez L."/>
            <person name="Alfaro M."/>
            <person name="Sun H."/>
            <person name="Tritt A."/>
            <person name="Yoshinaga Y."/>
            <person name="Zwiers L.-H."/>
            <person name="Turgeon B."/>
            <person name="Goodwin S."/>
            <person name="Spatafora J."/>
            <person name="Crous P."/>
            <person name="Grigoriev I."/>
        </authorList>
    </citation>
    <scope>NUCLEOTIDE SEQUENCE [LARGE SCALE GENOMIC DNA]</scope>
    <source>
        <strain evidence="3">CBS 304.66</strain>
    </source>
</reference>
<comment type="caution">
    <text evidence="2">The sequence shown here is derived from an EMBL/GenBank/DDBJ whole genome shotgun (WGS) entry which is preliminary data.</text>
</comment>
<dbReference type="Proteomes" id="UP000800093">
    <property type="component" value="Unassembled WGS sequence"/>
</dbReference>
<organism evidence="2 3">
    <name type="scientific">Lojkania enalia</name>
    <dbReference type="NCBI Taxonomy" id="147567"/>
    <lineage>
        <taxon>Eukaryota</taxon>
        <taxon>Fungi</taxon>
        <taxon>Dikarya</taxon>
        <taxon>Ascomycota</taxon>
        <taxon>Pezizomycotina</taxon>
        <taxon>Dothideomycetes</taxon>
        <taxon>Pleosporomycetidae</taxon>
        <taxon>Pleosporales</taxon>
        <taxon>Pleosporales incertae sedis</taxon>
        <taxon>Lojkania</taxon>
    </lineage>
</organism>
<proteinExistence type="predicted"/>
<sequence>MNITLGDGAPAVAGLATSQGTSGVSSLKNDFNPSAPSFEPGSGSHPVPMGTTAQEYVPSLSDYIPSAQIKAADHGEANASDLDCHRFPSICNGLIVVGGSVVVLTCDTQAMHKFYDGRRLSSFSGIHRNPPKHLWINIMTGTRLPSIHQVIAWICDMLSGFIGCMKHVGVSIVRHGDFVSSEFVIPDFKYDSFQPLRTFIMDIVRIFPADTKFTWGCSEEHELTLSKHFLSQAVPAIQEALADYPDKGIRAYSKAIEGSILKSIADAHGDGKGRNFTLDIQDGVLGYNTGDSTLGLITDRPNLTSCTSSLNPGAKEFVPMDRSKSPPRRPSMGWSAPDDMSNTLYKQMANANHKYNHDSRNDIWGQLYYDPLPYPGNGTYSPKGRGAFIGTPVSHHYPPKDRNSYTHSRASSATAPYNGATNEPHNQTASRANLIGLFQTLSPQTQRNYDGMTGMYQAPQAQPAYTNVVYQGPQVQPHYPNTMCLGPQAQPASYNFGFPTSQVGPAYSLFAGNVNHYPTFSSAENAKSPPLYTPSMASMNSVNGMKPINSKNGINRNGFNNSGSMNGNGFYNNGHKKGKGKHLRRKFNKPKQNAFQPPSHPRFPVSAPLQHTALAPSTPKPTTPTYAQIASHGHGNYDSNAAGPDAFNGIVKATMSGDPVGGKNSDNSGGTNCGMNGHHGSLDNSDGGANVGMNGGPVGSINSLSDAYSKNNNSDNYSKDSDADACGETKLVEW</sequence>
<gene>
    <name evidence="2" type="ORF">CC78DRAFT_114054</name>
</gene>
<feature type="region of interest" description="Disordered" evidence="1">
    <location>
        <begin position="17"/>
        <end position="47"/>
    </location>
</feature>
<evidence type="ECO:0000256" key="1">
    <source>
        <dbReference type="SAM" id="MobiDB-lite"/>
    </source>
</evidence>